<evidence type="ECO:0000256" key="3">
    <source>
        <dbReference type="ARBA" id="ARBA00022692"/>
    </source>
</evidence>
<dbReference type="GO" id="GO:0016020">
    <property type="term" value="C:membrane"/>
    <property type="evidence" value="ECO:0007669"/>
    <property type="project" value="UniProtKB-SubCell"/>
</dbReference>
<feature type="transmembrane region" description="Helical" evidence="7">
    <location>
        <begin position="109"/>
        <end position="126"/>
    </location>
</feature>
<dbReference type="PANTHER" id="PTHR45649:SF1">
    <property type="entry name" value="TRANSPORTER, PUTATIVE (EUROFUNG)-RELATED"/>
    <property type="match status" value="1"/>
</dbReference>
<dbReference type="Gene3D" id="1.20.1740.10">
    <property type="entry name" value="Amino acid/polyamine transporter I"/>
    <property type="match status" value="1"/>
</dbReference>
<dbReference type="GO" id="GO:0022857">
    <property type="term" value="F:transmembrane transporter activity"/>
    <property type="evidence" value="ECO:0007669"/>
    <property type="project" value="InterPro"/>
</dbReference>
<dbReference type="EMBL" id="SPNV01000127">
    <property type="protein sequence ID" value="KAF5860512.1"/>
    <property type="molecule type" value="Genomic_DNA"/>
</dbReference>
<evidence type="ECO:0000256" key="1">
    <source>
        <dbReference type="ARBA" id="ARBA00004141"/>
    </source>
</evidence>
<evidence type="ECO:0000256" key="6">
    <source>
        <dbReference type="SAM" id="MobiDB-lite"/>
    </source>
</evidence>
<dbReference type="PANTHER" id="PTHR45649">
    <property type="entry name" value="AMINO-ACID PERMEASE BAT1"/>
    <property type="match status" value="1"/>
</dbReference>
<feature type="transmembrane region" description="Helical" evidence="7">
    <location>
        <begin position="350"/>
        <end position="370"/>
    </location>
</feature>
<feature type="compositionally biased region" description="Basic and acidic residues" evidence="6">
    <location>
        <begin position="12"/>
        <end position="23"/>
    </location>
</feature>
<feature type="transmembrane region" description="Helical" evidence="7">
    <location>
        <begin position="319"/>
        <end position="338"/>
    </location>
</feature>
<dbReference type="Proteomes" id="UP000541154">
    <property type="component" value="Unassembled WGS sequence"/>
</dbReference>
<keyword evidence="5 7" id="KW-0472">Membrane</keyword>
<evidence type="ECO:0000256" key="4">
    <source>
        <dbReference type="ARBA" id="ARBA00022989"/>
    </source>
</evidence>
<feature type="transmembrane region" description="Helical" evidence="7">
    <location>
        <begin position="138"/>
        <end position="157"/>
    </location>
</feature>
<comment type="caution">
    <text evidence="8">The sequence shown here is derived from an EMBL/GenBank/DDBJ whole genome shotgun (WGS) entry which is preliminary data.</text>
</comment>
<sequence>MDPVELKSIGHASREVDGGNSRKDRDAAHLARVGKRAVLGRNFGLMSILGFSCTILCTWEAIFPSFLQAFQNGGPAGAVYGYILVWIGTAGNFLVLSELVSIEYVPKKWHTLLMSWAVLCFALFVNSVGRKVLPKFEGFVLILHIVGFFAILIPMVYLGDHNSNEWVFKTWNNYGNWSTQGLSFFVGLLGPVATFAGGDAAIHMVEEIENATKLVPWSIMLSVLINGSLGFGMLLAALYCVSDVEAAINSATGYPFVEILLQATGSVSGTAVLLAVSIILNISACTGMLAASSRQFWSFSRDRAIPGWRIWSYVSKKNLIPIYSVAITCVISAVLNLIPLGSAVAFNDLLAMSVTGLFLSYIICTAQLLYRRMRGEVGQATGGDEVVNTAGAKLVWGPFYIPGTLGIINNAWALIYMVVIVFFSFWPPATPVTVETMNFSVVGTMGTLILSLCYYLVRARKVYEGPIIEVQKNW</sequence>
<evidence type="ECO:0000313" key="9">
    <source>
        <dbReference type="Proteomes" id="UP000541154"/>
    </source>
</evidence>
<evidence type="ECO:0000256" key="5">
    <source>
        <dbReference type="ARBA" id="ARBA00023136"/>
    </source>
</evidence>
<feature type="region of interest" description="Disordered" evidence="6">
    <location>
        <begin position="1"/>
        <end position="23"/>
    </location>
</feature>
<accession>A0A8H6A2S6</accession>
<reference evidence="8 9" key="1">
    <citation type="submission" date="2019-04" db="EMBL/GenBank/DDBJ databases">
        <title>Aspergillus burnettii sp. nov., novel species from soil in southeast Queensland.</title>
        <authorList>
            <person name="Gilchrist C.L.M."/>
            <person name="Pitt J.I."/>
            <person name="Lange L."/>
            <person name="Lacey H.J."/>
            <person name="Vuong D."/>
            <person name="Midgley D.J."/>
            <person name="Greenfield P."/>
            <person name="Bradbury M."/>
            <person name="Lacey E."/>
            <person name="Busk P.K."/>
            <person name="Pilgaard B."/>
            <person name="Chooi Y.H."/>
            <person name="Piggott A.M."/>
        </authorList>
    </citation>
    <scope>NUCLEOTIDE SEQUENCE [LARGE SCALE GENOMIC DNA]</scope>
    <source>
        <strain evidence="8 9">FRR 5400</strain>
    </source>
</reference>
<feature type="transmembrane region" description="Helical" evidence="7">
    <location>
        <begin position="177"/>
        <end position="202"/>
    </location>
</feature>
<organism evidence="8 9">
    <name type="scientific">Petromyces alliaceus</name>
    <name type="common">Aspergillus alliaceus</name>
    <dbReference type="NCBI Taxonomy" id="209559"/>
    <lineage>
        <taxon>Eukaryota</taxon>
        <taxon>Fungi</taxon>
        <taxon>Dikarya</taxon>
        <taxon>Ascomycota</taxon>
        <taxon>Pezizomycotina</taxon>
        <taxon>Eurotiomycetes</taxon>
        <taxon>Eurotiomycetidae</taxon>
        <taxon>Eurotiales</taxon>
        <taxon>Aspergillaceae</taxon>
        <taxon>Aspergillus</taxon>
        <taxon>Aspergillus subgen. Circumdati</taxon>
    </lineage>
</organism>
<protein>
    <submittedName>
        <fullName evidence="8">Uncharacterized protein</fullName>
    </submittedName>
</protein>
<dbReference type="PIRSF" id="PIRSF006060">
    <property type="entry name" value="AA_transporter"/>
    <property type="match status" value="1"/>
</dbReference>
<keyword evidence="3 7" id="KW-0812">Transmembrane</keyword>
<dbReference type="InterPro" id="IPR002293">
    <property type="entry name" value="AA/rel_permease1"/>
</dbReference>
<name>A0A8H6A2S6_PETAA</name>
<keyword evidence="9" id="KW-1185">Reference proteome</keyword>
<keyword evidence="4 7" id="KW-1133">Transmembrane helix</keyword>
<feature type="transmembrane region" description="Helical" evidence="7">
    <location>
        <begin position="259"/>
        <end position="291"/>
    </location>
</feature>
<feature type="transmembrane region" description="Helical" evidence="7">
    <location>
        <begin position="438"/>
        <end position="457"/>
    </location>
</feature>
<proteinExistence type="predicted"/>
<evidence type="ECO:0000256" key="2">
    <source>
        <dbReference type="ARBA" id="ARBA00022448"/>
    </source>
</evidence>
<feature type="transmembrane region" description="Helical" evidence="7">
    <location>
        <begin position="407"/>
        <end position="426"/>
    </location>
</feature>
<feature type="transmembrane region" description="Helical" evidence="7">
    <location>
        <begin position="79"/>
        <end position="97"/>
    </location>
</feature>
<evidence type="ECO:0000313" key="8">
    <source>
        <dbReference type="EMBL" id="KAF5860512.1"/>
    </source>
</evidence>
<gene>
    <name evidence="8" type="ORF">ETB97_001412</name>
</gene>
<evidence type="ECO:0000256" key="7">
    <source>
        <dbReference type="SAM" id="Phobius"/>
    </source>
</evidence>
<feature type="transmembrane region" description="Helical" evidence="7">
    <location>
        <begin position="43"/>
        <end position="67"/>
    </location>
</feature>
<feature type="transmembrane region" description="Helical" evidence="7">
    <location>
        <begin position="214"/>
        <end position="239"/>
    </location>
</feature>
<comment type="subcellular location">
    <subcellularLocation>
        <location evidence="1">Membrane</location>
        <topology evidence="1">Multi-pass membrane protein</topology>
    </subcellularLocation>
</comment>
<keyword evidence="2" id="KW-0813">Transport</keyword>
<dbReference type="AlphaFoldDB" id="A0A8H6A2S6"/>
<dbReference type="Pfam" id="PF13520">
    <property type="entry name" value="AA_permease_2"/>
    <property type="match status" value="1"/>
</dbReference>